<comment type="caution">
    <text evidence="1">The sequence shown here is derived from an EMBL/GenBank/DDBJ whole genome shotgun (WGS) entry which is preliminary data.</text>
</comment>
<dbReference type="PROSITE" id="PS51257">
    <property type="entry name" value="PROKAR_LIPOPROTEIN"/>
    <property type="match status" value="1"/>
</dbReference>
<organism evidence="1 2">
    <name type="scientific">Luethyella okanaganae</name>
    <dbReference type="NCBI Taxonomy" id="69372"/>
    <lineage>
        <taxon>Bacteria</taxon>
        <taxon>Bacillati</taxon>
        <taxon>Actinomycetota</taxon>
        <taxon>Actinomycetes</taxon>
        <taxon>Micrococcales</taxon>
        <taxon>Microbacteriaceae</taxon>
        <taxon>Luethyella</taxon>
    </lineage>
</organism>
<evidence type="ECO:0000313" key="2">
    <source>
        <dbReference type="Proteomes" id="UP001596306"/>
    </source>
</evidence>
<evidence type="ECO:0000313" key="1">
    <source>
        <dbReference type="EMBL" id="MFC6355069.1"/>
    </source>
</evidence>
<dbReference type="Proteomes" id="UP001596306">
    <property type="component" value="Unassembled WGS sequence"/>
</dbReference>
<reference evidence="2" key="1">
    <citation type="journal article" date="2019" name="Int. J. Syst. Evol. Microbiol.">
        <title>The Global Catalogue of Microorganisms (GCM) 10K type strain sequencing project: providing services to taxonomists for standard genome sequencing and annotation.</title>
        <authorList>
            <consortium name="The Broad Institute Genomics Platform"/>
            <consortium name="The Broad Institute Genome Sequencing Center for Infectious Disease"/>
            <person name="Wu L."/>
            <person name="Ma J."/>
        </authorList>
    </citation>
    <scope>NUCLEOTIDE SEQUENCE [LARGE SCALE GENOMIC DNA]</scope>
    <source>
        <strain evidence="2">CCUG 43304</strain>
    </source>
</reference>
<protein>
    <recommendedName>
        <fullName evidence="3">Lipoprotein</fullName>
    </recommendedName>
</protein>
<name>A0ABW1VEX5_9MICO</name>
<gene>
    <name evidence="1" type="ORF">ACFQB0_02945</name>
</gene>
<accession>A0ABW1VEX5</accession>
<sequence>MRLMSRGITAALVGVVLLVMGVAGCVKTPVQPPVSTTDAPAPVFASDEEALAAAEEAYAAYLAVGDEISKQGGDNPERYAQVSKGQALESALKSAGQFREARAHTFGDSTYSTYKLQLANYANVETLEILVYVCDDVSSVDVLGEDGVSIVSPDRPDKTPFVVEFDHKLNNKLILSRKDLWEGETFCD</sequence>
<dbReference type="RefSeq" id="WP_386727383.1">
    <property type="nucleotide sequence ID" value="NZ_JBHSTP010000001.1"/>
</dbReference>
<proteinExistence type="predicted"/>
<dbReference type="EMBL" id="JBHSTP010000001">
    <property type="protein sequence ID" value="MFC6355069.1"/>
    <property type="molecule type" value="Genomic_DNA"/>
</dbReference>
<evidence type="ECO:0008006" key="3">
    <source>
        <dbReference type="Google" id="ProtNLM"/>
    </source>
</evidence>
<keyword evidence="2" id="KW-1185">Reference proteome</keyword>